<dbReference type="InterPro" id="IPR012337">
    <property type="entry name" value="RNaseH-like_sf"/>
</dbReference>
<feature type="compositionally biased region" description="Basic residues" evidence="2">
    <location>
        <begin position="936"/>
        <end position="952"/>
    </location>
</feature>
<gene>
    <name evidence="4" type="ORF">EDS130_LOCUS44181</name>
</gene>
<sequence>MSPTSTIINRLSHKLATYLCEQYMTPISYLHAHRATDKSGIFHIGDANDYEQKAEAYREKTKASQFDKMMSKREDTQLAYLYYVPKPHKEGTPLRLIVSSMHIPTTYLCTFDITDSCAMLPQEESLDILTEFLLEHGYTKVNAVPIDAIRKLARLVLTENVFTYEKRFYRQVVGGAMGSAFTLTLANVFLWKWEKRLVQQQLNTNEIYGRHVQYIDDIFFTSNQPLNKINEMLDNANDFHPNIKLVRQIGKNVPFLDVLIENDHGTLKTSVYHKEAAEPYTVPFNSDHPHHTFRNAIDTALLRAVRYSSTLSTFQKEQRTIKLMLLYNKFHNFITSYAKASNIQPFIHDENQFRAIRQKMLNIPTIPEYRMASRIEGGKATPDHESVKTGVPKTKSTKSSKWNNQLIIHYTHEQRLQNYKRDLHRLWNETYRSTPIIHTRLIVARTQARINDQSFALSLDRANNSYVGVIGISPLASLISIPKQSNMDYFHLTLEVHLVRLLKNWKLHLTNQEITLIDNYLCSITYPHTFRRMPFLFSRFHEWKASQLRTFLIYDVMPLLFVFMKIFPGDRAVHFSLFFLIYIRTLRFICNRNDIEPMKHFIIAYLKDIHYFYGDCAQLYSTHALYNLYEQVLDHGSLSFHSMIGIESALHHLDKLASGTTALGSQIAYWHSIYADLSSKTTTYTRQLFENQGPVNDHNYIDENLVQIPQTVRRSATKSSISIVAGAPRYGTQQSANNKVLSQATTDENISYRYRNVSSQQRELNASRKSIETHTNPQSPSIKRRFHETDLADSLAEIREQMQALRQSNDALHTKLDDAREAIRLLNDQQQKSNKKLNQISHIKNNNFQGYDTPKRFPIIEFNGKNLMIHHQPPNQPALFMCKLIRDLYTDDEIEAGIADDDLLDAIKNAVEAAYFHAEPKQFEFWWWDEGKKSRAGQRRKQRSTNKKKPHVHQQIFGNHESNDKETNSQTTQDDIAPLSSSETHVSLIITDRECTRQSELVEVSSPISSEQVEFTIPSATATQIALIPGDISRSGKERPAQPKLVFYKKNKDNRSFQPQWFSMFTWIEYSTERNSVFCFYCRHFVSGNLNSRNQSDSFVTCGYDNWKLALVKERGFSKHASTATHIQASANYQEYVARSEHQMAVTNVLDHGRILQIQKNRERLMKIASTLHFCSRQMIAFCGHEENELNCGNFIELLKLMSSRDPVVQSILENSSGNATYLSATIQNELIHEMANQVREQISKKLRGCVFALMADETRDISGHEQLSIVVWVVSSERVPGGTGFSSKHTITFNEYLVGLVKLDAFHAQTLADEIVQYFSSLNISLNKASVMSGKHAGVQAILRQNFAPGAIYIHCYAHQLNLVICDVSQVVLYLPEFYCVLSKIHSYFSHSSVTNEWFKCVQKELKLDNAHSISLKAWAETRWDSRWSSIDSIQRNYGTLLVCFQELEAEATKRSVDARGLLRAMKKPTFVVTLFILHKVLGIIKILSDQLKAKSMDYGRAKYLIRKVISQLSDLRTEQSFSTIYEQVSNYCIANNIDLTPDPKEKRARNIPVRFKDVFITSTVGHRDLQKSEDDYRTTLYYPIIDSTLLKLNDRFFDDNILILNGISALCPESDSFLHLESIHPLATQMNVDFPTLCNEIQVLKPMLKDKTMNNIVDLYTEILPLKSAFSQLTTLLLAAVTIPISSKTCERTFSKMKLIKTKTRNSVKRLTDLIILRYFDYKTLLMKPTKSQLVEMERLDKLYKEIQLRFAQDF</sequence>
<reference evidence="4" key="1">
    <citation type="submission" date="2021-02" db="EMBL/GenBank/DDBJ databases">
        <authorList>
            <person name="Nowell W R."/>
        </authorList>
    </citation>
    <scope>NUCLEOTIDE SEQUENCE</scope>
</reference>
<evidence type="ECO:0000313" key="4">
    <source>
        <dbReference type="EMBL" id="CAF1525621.1"/>
    </source>
</evidence>
<dbReference type="PANTHER" id="PTHR45749">
    <property type="match status" value="1"/>
</dbReference>
<evidence type="ECO:0000259" key="3">
    <source>
        <dbReference type="SMART" id="SM00597"/>
    </source>
</evidence>
<feature type="coiled-coil region" evidence="1">
    <location>
        <begin position="795"/>
        <end position="836"/>
    </location>
</feature>
<dbReference type="OrthoDB" id="10034600at2759"/>
<feature type="region of interest" description="Disordered" evidence="2">
    <location>
        <begin position="936"/>
        <end position="978"/>
    </location>
</feature>
<dbReference type="EMBL" id="CAJNOJ010000816">
    <property type="protein sequence ID" value="CAF1525621.1"/>
    <property type="molecule type" value="Genomic_DNA"/>
</dbReference>
<dbReference type="Pfam" id="PF14291">
    <property type="entry name" value="DUF4371"/>
    <property type="match status" value="1"/>
</dbReference>
<evidence type="ECO:0000313" key="5">
    <source>
        <dbReference type="Proteomes" id="UP000663852"/>
    </source>
</evidence>
<feature type="region of interest" description="Disordered" evidence="2">
    <location>
        <begin position="379"/>
        <end position="398"/>
    </location>
</feature>
<feature type="compositionally biased region" description="Polar residues" evidence="2">
    <location>
        <begin position="968"/>
        <end position="978"/>
    </location>
</feature>
<evidence type="ECO:0000256" key="2">
    <source>
        <dbReference type="SAM" id="MobiDB-lite"/>
    </source>
</evidence>
<accession>A0A815V5J3</accession>
<feature type="domain" description="TTF-type" evidence="3">
    <location>
        <begin position="1053"/>
        <end position="1149"/>
    </location>
</feature>
<dbReference type="PANTHER" id="PTHR45749:SF37">
    <property type="entry name" value="OS05G0311600 PROTEIN"/>
    <property type="match status" value="1"/>
</dbReference>
<organism evidence="4 5">
    <name type="scientific">Adineta ricciae</name>
    <name type="common">Rotifer</name>
    <dbReference type="NCBI Taxonomy" id="249248"/>
    <lineage>
        <taxon>Eukaryota</taxon>
        <taxon>Metazoa</taxon>
        <taxon>Spiralia</taxon>
        <taxon>Gnathifera</taxon>
        <taxon>Rotifera</taxon>
        <taxon>Eurotatoria</taxon>
        <taxon>Bdelloidea</taxon>
        <taxon>Adinetida</taxon>
        <taxon>Adinetidae</taxon>
        <taxon>Adineta</taxon>
    </lineage>
</organism>
<dbReference type="Proteomes" id="UP000663852">
    <property type="component" value="Unassembled WGS sequence"/>
</dbReference>
<dbReference type="SMART" id="SM00597">
    <property type="entry name" value="ZnF_TTF"/>
    <property type="match status" value="1"/>
</dbReference>
<feature type="region of interest" description="Disordered" evidence="2">
    <location>
        <begin position="759"/>
        <end position="782"/>
    </location>
</feature>
<keyword evidence="1" id="KW-0175">Coiled coil</keyword>
<dbReference type="SUPFAM" id="SSF53098">
    <property type="entry name" value="Ribonuclease H-like"/>
    <property type="match status" value="1"/>
</dbReference>
<dbReference type="InterPro" id="IPR006580">
    <property type="entry name" value="Znf_TTF"/>
</dbReference>
<dbReference type="InterPro" id="IPR058912">
    <property type="entry name" value="HTH_animal"/>
</dbReference>
<protein>
    <recommendedName>
        <fullName evidence="3">TTF-type domain-containing protein</fullName>
    </recommendedName>
</protein>
<proteinExistence type="predicted"/>
<evidence type="ECO:0000256" key="1">
    <source>
        <dbReference type="SAM" id="Coils"/>
    </source>
</evidence>
<dbReference type="InterPro" id="IPR025398">
    <property type="entry name" value="DUF4371"/>
</dbReference>
<feature type="compositionally biased region" description="Low complexity" evidence="2">
    <location>
        <begin position="388"/>
        <end position="398"/>
    </location>
</feature>
<dbReference type="Pfam" id="PF26215">
    <property type="entry name" value="HTH_animal"/>
    <property type="match status" value="1"/>
</dbReference>
<name>A0A815V5J3_ADIRI</name>
<comment type="caution">
    <text evidence="4">The sequence shown here is derived from an EMBL/GenBank/DDBJ whole genome shotgun (WGS) entry which is preliminary data.</text>
</comment>